<reference evidence="11" key="1">
    <citation type="submission" date="2015-10" db="EMBL/GenBank/DDBJ databases">
        <authorList>
            <person name="Gilbert D.G."/>
        </authorList>
    </citation>
    <scope>NUCLEOTIDE SEQUENCE</scope>
</reference>
<dbReference type="SUPFAM" id="SSF47323">
    <property type="entry name" value="Anticodon-binding domain of a subclass of class I aminoacyl-tRNA synthetases"/>
    <property type="match status" value="1"/>
</dbReference>
<comment type="catalytic activity">
    <reaction evidence="8">
        <text>tRNA(Arg) + L-arginine + ATP = L-arginyl-tRNA(Arg) + AMP + diphosphate</text>
        <dbReference type="Rhea" id="RHEA:20301"/>
        <dbReference type="Rhea" id="RHEA-COMP:9658"/>
        <dbReference type="Rhea" id="RHEA-COMP:9673"/>
        <dbReference type="ChEBI" id="CHEBI:30616"/>
        <dbReference type="ChEBI" id="CHEBI:32682"/>
        <dbReference type="ChEBI" id="CHEBI:33019"/>
        <dbReference type="ChEBI" id="CHEBI:78442"/>
        <dbReference type="ChEBI" id="CHEBI:78513"/>
        <dbReference type="ChEBI" id="CHEBI:456215"/>
        <dbReference type="EC" id="6.1.1.19"/>
    </reaction>
</comment>
<dbReference type="Gene3D" id="1.10.730.10">
    <property type="entry name" value="Isoleucyl-tRNA Synthetase, Domain 1"/>
    <property type="match status" value="1"/>
</dbReference>
<name>A0A160TZY8_9ZZZZ</name>
<sequence>MASLINDLSVAASAAFEAMGLESKWGAVRRSDKPEFADFQCNGAMGAAKSAGKNPREIAGEIAATLKDHPMVLSAEVAGPGFINIRVSDEAMSARAAGILSDDMAGGELAADPKVTVIDFGGPNVAKPMHVGHLRSAVIGDTLVRLLRFLGDKVTGDTHLGDWGLQMGLLIIALQDERPDLIYFDGSIEGPYPSDPPITIEDLARLYPLASKRAKKDEAYKLRADQTVSEMQAGRAGYRALLRHFIDVSVAALKVDYEFLNVHFDLWKGESDVDHLIPELLERYEKTGLSEMDRGELIVRVARDSDKKEMPPAKLVNKEGGTGYHTTDLATIMDRMENMHPTPELMLYVVDQRQALHFEQVFRAAEMLGLIDEGHMEHIGFGTVNGPDGKPFKTREGGVLRLADLNAMAFEEAQKKIAEAGKLPEDMSEDERRDVAAKVALAALRFSDLHNTRTSNYVFDLDRFTSFEGKTGPYLLYAAVRIKSVLRKAEEAGHKAGEIRIGHDAERALVLQLDGFAATLLQAREKRMPHILCEHVYNLAQGFSAFYAALPIASEEDPDLRASRLALSAAVLKQLETGLDLLGIRIPERM</sequence>
<evidence type="ECO:0000256" key="5">
    <source>
        <dbReference type="ARBA" id="ARBA00022840"/>
    </source>
</evidence>
<organism evidence="11">
    <name type="scientific">hydrothermal vent metagenome</name>
    <dbReference type="NCBI Taxonomy" id="652676"/>
    <lineage>
        <taxon>unclassified sequences</taxon>
        <taxon>metagenomes</taxon>
        <taxon>ecological metagenomes</taxon>
    </lineage>
</organism>
<dbReference type="SUPFAM" id="SSF52374">
    <property type="entry name" value="Nucleotidylyl transferase"/>
    <property type="match status" value="1"/>
</dbReference>
<dbReference type="Pfam" id="PF05746">
    <property type="entry name" value="DALR_1"/>
    <property type="match status" value="1"/>
</dbReference>
<dbReference type="InterPro" id="IPR035684">
    <property type="entry name" value="ArgRS_core"/>
</dbReference>
<evidence type="ECO:0000256" key="3">
    <source>
        <dbReference type="ARBA" id="ARBA00022598"/>
    </source>
</evidence>
<dbReference type="NCBIfam" id="TIGR00456">
    <property type="entry name" value="argS"/>
    <property type="match status" value="1"/>
</dbReference>
<dbReference type="SMART" id="SM00836">
    <property type="entry name" value="DALR_1"/>
    <property type="match status" value="1"/>
</dbReference>
<evidence type="ECO:0000259" key="10">
    <source>
        <dbReference type="SMART" id="SM01016"/>
    </source>
</evidence>
<feature type="domain" description="Arginyl tRNA synthetase N-terminal" evidence="10">
    <location>
        <begin position="2"/>
        <end position="87"/>
    </location>
</feature>
<evidence type="ECO:0000256" key="1">
    <source>
        <dbReference type="ARBA" id="ARBA00005594"/>
    </source>
</evidence>
<dbReference type="InterPro" id="IPR014729">
    <property type="entry name" value="Rossmann-like_a/b/a_fold"/>
</dbReference>
<dbReference type="GO" id="GO:0005524">
    <property type="term" value="F:ATP binding"/>
    <property type="evidence" value="ECO:0007669"/>
    <property type="project" value="UniProtKB-KW"/>
</dbReference>
<keyword evidence="7 11" id="KW-0030">Aminoacyl-tRNA synthetase</keyword>
<dbReference type="InterPro" id="IPR001412">
    <property type="entry name" value="aa-tRNA-synth_I_CS"/>
</dbReference>
<dbReference type="PANTHER" id="PTHR11956:SF5">
    <property type="entry name" value="ARGININE--TRNA LIGASE, CYTOPLASMIC"/>
    <property type="match status" value="1"/>
</dbReference>
<dbReference type="GO" id="GO:0004814">
    <property type="term" value="F:arginine-tRNA ligase activity"/>
    <property type="evidence" value="ECO:0007669"/>
    <property type="project" value="UniProtKB-EC"/>
</dbReference>
<dbReference type="SMART" id="SM01016">
    <property type="entry name" value="Arg_tRNA_synt_N"/>
    <property type="match status" value="1"/>
</dbReference>
<evidence type="ECO:0000256" key="8">
    <source>
        <dbReference type="ARBA" id="ARBA00049339"/>
    </source>
</evidence>
<comment type="similarity">
    <text evidence="1">Belongs to the class-I aminoacyl-tRNA synthetase family.</text>
</comment>
<dbReference type="CDD" id="cd00671">
    <property type="entry name" value="ArgRS_core"/>
    <property type="match status" value="1"/>
</dbReference>
<evidence type="ECO:0000256" key="4">
    <source>
        <dbReference type="ARBA" id="ARBA00022741"/>
    </source>
</evidence>
<accession>A0A160TZY8</accession>
<dbReference type="Gene3D" id="3.40.50.620">
    <property type="entry name" value="HUPs"/>
    <property type="match status" value="1"/>
</dbReference>
<evidence type="ECO:0000259" key="9">
    <source>
        <dbReference type="SMART" id="SM00836"/>
    </source>
</evidence>
<keyword evidence="4" id="KW-0547">Nucleotide-binding</keyword>
<evidence type="ECO:0000256" key="2">
    <source>
        <dbReference type="ARBA" id="ARBA00012837"/>
    </source>
</evidence>
<dbReference type="Pfam" id="PF03485">
    <property type="entry name" value="Arg_tRNA_synt_N"/>
    <property type="match status" value="1"/>
</dbReference>
<keyword evidence="6" id="KW-0648">Protein biosynthesis</keyword>
<gene>
    <name evidence="11" type="ORF">MGWOODY_Hyp2112</name>
</gene>
<dbReference type="PROSITE" id="PS00178">
    <property type="entry name" value="AA_TRNA_LIGASE_I"/>
    <property type="match status" value="1"/>
</dbReference>
<dbReference type="EC" id="6.1.1.19" evidence="2"/>
<dbReference type="PRINTS" id="PR01038">
    <property type="entry name" value="TRNASYNTHARG"/>
</dbReference>
<keyword evidence="5" id="KW-0067">ATP-binding</keyword>
<dbReference type="GO" id="GO:0006420">
    <property type="term" value="P:arginyl-tRNA aminoacylation"/>
    <property type="evidence" value="ECO:0007669"/>
    <property type="project" value="InterPro"/>
</dbReference>
<feature type="domain" description="DALR anticodon binding" evidence="9">
    <location>
        <begin position="475"/>
        <end position="590"/>
    </location>
</feature>
<dbReference type="PANTHER" id="PTHR11956">
    <property type="entry name" value="ARGINYL-TRNA SYNTHETASE"/>
    <property type="match status" value="1"/>
</dbReference>
<dbReference type="SUPFAM" id="SSF55190">
    <property type="entry name" value="Arginyl-tRNA synthetase (ArgRS), N-terminal 'additional' domain"/>
    <property type="match status" value="1"/>
</dbReference>
<dbReference type="InterPro" id="IPR036695">
    <property type="entry name" value="Arg-tRNA-synth_N_sf"/>
</dbReference>
<evidence type="ECO:0000256" key="6">
    <source>
        <dbReference type="ARBA" id="ARBA00022917"/>
    </source>
</evidence>
<dbReference type="Gene3D" id="3.30.1360.70">
    <property type="entry name" value="Arginyl tRNA synthetase N-terminal domain"/>
    <property type="match status" value="1"/>
</dbReference>
<dbReference type="EMBL" id="CZQD01000032">
    <property type="protein sequence ID" value="CUS56711.1"/>
    <property type="molecule type" value="Genomic_DNA"/>
</dbReference>
<dbReference type="HAMAP" id="MF_00123">
    <property type="entry name" value="Arg_tRNA_synth"/>
    <property type="match status" value="1"/>
</dbReference>
<protein>
    <recommendedName>
        <fullName evidence="2">arginine--tRNA ligase</fullName>
        <ecNumber evidence="2">6.1.1.19</ecNumber>
    </recommendedName>
</protein>
<evidence type="ECO:0000256" key="7">
    <source>
        <dbReference type="ARBA" id="ARBA00023146"/>
    </source>
</evidence>
<keyword evidence="3 11" id="KW-0436">Ligase</keyword>
<dbReference type="Pfam" id="PF00750">
    <property type="entry name" value="tRNA-synt_1d"/>
    <property type="match status" value="1"/>
</dbReference>
<dbReference type="AlphaFoldDB" id="A0A160TZY8"/>
<dbReference type="InterPro" id="IPR008909">
    <property type="entry name" value="DALR_anticod-bd"/>
</dbReference>
<dbReference type="InterPro" id="IPR005148">
    <property type="entry name" value="Arg-tRNA-synth_N"/>
</dbReference>
<dbReference type="InterPro" id="IPR001278">
    <property type="entry name" value="Arg-tRNA-ligase"/>
</dbReference>
<dbReference type="InterPro" id="IPR009080">
    <property type="entry name" value="tRNAsynth_Ia_anticodon-bd"/>
</dbReference>
<proteinExistence type="inferred from homology"/>
<evidence type="ECO:0000313" key="11">
    <source>
        <dbReference type="EMBL" id="CUS56711.1"/>
    </source>
</evidence>
<dbReference type="GO" id="GO:0005737">
    <property type="term" value="C:cytoplasm"/>
    <property type="evidence" value="ECO:0007669"/>
    <property type="project" value="InterPro"/>
</dbReference>